<keyword evidence="5" id="KW-0479">Metal-binding</keyword>
<keyword evidence="4" id="KW-0540">Nuclease</keyword>
<dbReference type="InterPro" id="IPR045249">
    <property type="entry name" value="HARBI1-like"/>
</dbReference>
<organism evidence="10 11">
    <name type="scientific">Petrolisthes cinctipes</name>
    <name type="common">Flat porcelain crab</name>
    <dbReference type="NCBI Taxonomy" id="88211"/>
    <lineage>
        <taxon>Eukaryota</taxon>
        <taxon>Metazoa</taxon>
        <taxon>Ecdysozoa</taxon>
        <taxon>Arthropoda</taxon>
        <taxon>Crustacea</taxon>
        <taxon>Multicrustacea</taxon>
        <taxon>Malacostraca</taxon>
        <taxon>Eumalacostraca</taxon>
        <taxon>Eucarida</taxon>
        <taxon>Decapoda</taxon>
        <taxon>Pleocyemata</taxon>
        <taxon>Anomura</taxon>
        <taxon>Galatheoidea</taxon>
        <taxon>Porcellanidae</taxon>
        <taxon>Petrolisthes</taxon>
    </lineage>
</organism>
<evidence type="ECO:0000256" key="2">
    <source>
        <dbReference type="ARBA" id="ARBA00004123"/>
    </source>
</evidence>
<evidence type="ECO:0000256" key="3">
    <source>
        <dbReference type="ARBA" id="ARBA00006958"/>
    </source>
</evidence>
<comment type="subcellular location">
    <subcellularLocation>
        <location evidence="2">Nucleus</location>
    </subcellularLocation>
</comment>
<dbReference type="GO" id="GO:0004518">
    <property type="term" value="F:nuclease activity"/>
    <property type="evidence" value="ECO:0007669"/>
    <property type="project" value="UniProtKB-KW"/>
</dbReference>
<evidence type="ECO:0000313" key="11">
    <source>
        <dbReference type="Proteomes" id="UP001286313"/>
    </source>
</evidence>
<keyword evidence="7" id="KW-0539">Nucleus</keyword>
<proteinExistence type="inferred from homology"/>
<evidence type="ECO:0000256" key="7">
    <source>
        <dbReference type="ARBA" id="ARBA00023242"/>
    </source>
</evidence>
<evidence type="ECO:0000259" key="9">
    <source>
        <dbReference type="Pfam" id="PF13359"/>
    </source>
</evidence>
<dbReference type="Proteomes" id="UP001286313">
    <property type="component" value="Unassembled WGS sequence"/>
</dbReference>
<dbReference type="Pfam" id="PF13359">
    <property type="entry name" value="DDE_Tnp_4"/>
    <property type="match status" value="1"/>
</dbReference>
<dbReference type="GO" id="GO:0046872">
    <property type="term" value="F:metal ion binding"/>
    <property type="evidence" value="ECO:0007669"/>
    <property type="project" value="UniProtKB-KW"/>
</dbReference>
<dbReference type="InterPro" id="IPR027806">
    <property type="entry name" value="HARBI1_dom"/>
</dbReference>
<dbReference type="GO" id="GO:0016787">
    <property type="term" value="F:hydrolase activity"/>
    <property type="evidence" value="ECO:0007669"/>
    <property type="project" value="UniProtKB-KW"/>
</dbReference>
<sequence length="284" mass="31142">MASTPLPGTSDTPSPASSDLEAPDSSYTPSPATSNQDTPRSTPPLQPDNEHSLDIYLASGINQKDVARYFSVGNSTICKIIREVCLAIWDVLGPVFLPRPTPHHWKRVTEEFGNKWNFPHCLGAIDGKPIPIHKPNLPGSTSLNDKKTSSTILMAVTDASYRFIYLDIGTYEKENAVSVFAQSTFGRALEDGSLLLPQSGDGELPYVFVANEAFPLKPQLMTPYSGYNLPEEKAMFNYHLSQAQRVVESAFGVMVTKWRILSQPIIGKPETVDCIVKAVGVLQM</sequence>
<gene>
    <name evidence="10" type="ORF">Pcinc_043622</name>
</gene>
<evidence type="ECO:0000313" key="10">
    <source>
        <dbReference type="EMBL" id="KAK3849630.1"/>
    </source>
</evidence>
<evidence type="ECO:0000256" key="8">
    <source>
        <dbReference type="SAM" id="MobiDB-lite"/>
    </source>
</evidence>
<comment type="similarity">
    <text evidence="3">Belongs to the HARBI1 family.</text>
</comment>
<feature type="compositionally biased region" description="Polar residues" evidence="8">
    <location>
        <begin position="1"/>
        <end position="17"/>
    </location>
</feature>
<accession>A0AAE1EG33</accession>
<keyword evidence="11" id="KW-1185">Reference proteome</keyword>
<dbReference type="EMBL" id="JAWQEG010008797">
    <property type="protein sequence ID" value="KAK3849630.1"/>
    <property type="molecule type" value="Genomic_DNA"/>
</dbReference>
<feature type="compositionally biased region" description="Polar residues" evidence="8">
    <location>
        <begin position="25"/>
        <end position="40"/>
    </location>
</feature>
<feature type="region of interest" description="Disordered" evidence="8">
    <location>
        <begin position="1"/>
        <end position="51"/>
    </location>
</feature>
<name>A0AAE1EG33_PETCI</name>
<comment type="cofactor">
    <cofactor evidence="1">
        <name>a divalent metal cation</name>
        <dbReference type="ChEBI" id="CHEBI:60240"/>
    </cofactor>
</comment>
<feature type="domain" description="DDE Tnp4" evidence="9">
    <location>
        <begin position="125"/>
        <end position="282"/>
    </location>
</feature>
<evidence type="ECO:0000256" key="4">
    <source>
        <dbReference type="ARBA" id="ARBA00022722"/>
    </source>
</evidence>
<keyword evidence="6" id="KW-0378">Hydrolase</keyword>
<evidence type="ECO:0000256" key="1">
    <source>
        <dbReference type="ARBA" id="ARBA00001968"/>
    </source>
</evidence>
<dbReference type="PANTHER" id="PTHR22930">
    <property type="match status" value="1"/>
</dbReference>
<dbReference type="PANTHER" id="PTHR22930:SF269">
    <property type="entry name" value="NUCLEASE HARBI1-LIKE PROTEIN"/>
    <property type="match status" value="1"/>
</dbReference>
<comment type="caution">
    <text evidence="10">The sequence shown here is derived from an EMBL/GenBank/DDBJ whole genome shotgun (WGS) entry which is preliminary data.</text>
</comment>
<reference evidence="10" key="1">
    <citation type="submission" date="2023-10" db="EMBL/GenBank/DDBJ databases">
        <title>Genome assemblies of two species of porcelain crab, Petrolisthes cinctipes and Petrolisthes manimaculis (Anomura: Porcellanidae).</title>
        <authorList>
            <person name="Angst P."/>
        </authorList>
    </citation>
    <scope>NUCLEOTIDE SEQUENCE</scope>
    <source>
        <strain evidence="10">PB745_01</strain>
        <tissue evidence="10">Gill</tissue>
    </source>
</reference>
<dbReference type="AlphaFoldDB" id="A0AAE1EG33"/>
<dbReference type="GO" id="GO:0005634">
    <property type="term" value="C:nucleus"/>
    <property type="evidence" value="ECO:0007669"/>
    <property type="project" value="UniProtKB-SubCell"/>
</dbReference>
<evidence type="ECO:0000256" key="6">
    <source>
        <dbReference type="ARBA" id="ARBA00022801"/>
    </source>
</evidence>
<evidence type="ECO:0000256" key="5">
    <source>
        <dbReference type="ARBA" id="ARBA00022723"/>
    </source>
</evidence>
<protein>
    <recommendedName>
        <fullName evidence="9">DDE Tnp4 domain-containing protein</fullName>
    </recommendedName>
</protein>